<protein>
    <submittedName>
        <fullName evidence="1">Uncharacterized protein</fullName>
    </submittedName>
</protein>
<evidence type="ECO:0000313" key="1">
    <source>
        <dbReference type="EnsemblPlants" id="cds.evm.model.ctgX2.39"/>
    </source>
</evidence>
<dbReference type="Gramene" id="evm.model.ctgX2.39">
    <property type="protein sequence ID" value="cds.evm.model.ctgX2.39"/>
    <property type="gene ID" value="evm.TU.ctgX2.39"/>
</dbReference>
<accession>A0A803QRX4</accession>
<reference evidence="1" key="1">
    <citation type="submission" date="2021-03" db="UniProtKB">
        <authorList>
            <consortium name="EnsemblPlants"/>
        </authorList>
    </citation>
    <scope>IDENTIFICATION</scope>
</reference>
<sequence>DLDTDLLSLFRLVMQNQSQDHGSIIHECRSWLQLESRFRVWVGSGSSFGVGFEVWVESGSENLKWVQVRSAGQDLGQIKDLDHQSEVSMSFVES</sequence>
<keyword evidence="2" id="KW-1185">Reference proteome</keyword>
<name>A0A803QRX4_CANSA</name>
<dbReference type="AlphaFoldDB" id="A0A803QRX4"/>
<proteinExistence type="predicted"/>
<dbReference type="EnsemblPlants" id="evm.model.ctgX2.39">
    <property type="protein sequence ID" value="cds.evm.model.ctgX2.39"/>
    <property type="gene ID" value="evm.TU.ctgX2.39"/>
</dbReference>
<organism evidence="1 2">
    <name type="scientific">Cannabis sativa</name>
    <name type="common">Hemp</name>
    <name type="synonym">Marijuana</name>
    <dbReference type="NCBI Taxonomy" id="3483"/>
    <lineage>
        <taxon>Eukaryota</taxon>
        <taxon>Viridiplantae</taxon>
        <taxon>Streptophyta</taxon>
        <taxon>Embryophyta</taxon>
        <taxon>Tracheophyta</taxon>
        <taxon>Spermatophyta</taxon>
        <taxon>Magnoliopsida</taxon>
        <taxon>eudicotyledons</taxon>
        <taxon>Gunneridae</taxon>
        <taxon>Pentapetalae</taxon>
        <taxon>rosids</taxon>
        <taxon>fabids</taxon>
        <taxon>Rosales</taxon>
        <taxon>Cannabaceae</taxon>
        <taxon>Cannabis</taxon>
    </lineage>
</organism>
<dbReference type="Proteomes" id="UP000596661">
    <property type="component" value="Unassembled WGS sequence"/>
</dbReference>
<evidence type="ECO:0000313" key="2">
    <source>
        <dbReference type="Proteomes" id="UP000596661"/>
    </source>
</evidence>